<evidence type="ECO:0000256" key="3">
    <source>
        <dbReference type="ARBA" id="ARBA00022692"/>
    </source>
</evidence>
<sequence>MSARDAREQSHARRPRPELAMAAGTALSRLTGLGRVFALSYALGITPLADAYNLANTTPNMIYDLVLGGMLSATLVPVFVARLQGGRRPDQDGWRGVSAVVTLCLVVLVLITGLVALAAGPLMRGYTLAAPSGTAGPQYAVAVRLLRLFAPQVLLYGVIALATAVLNSLRRFALAAFAPIANNLLLIAVLLMLSGTLRHSSTGQALADPKPLLLLGLGTTAGVAAQALIVLVGLRRCGARLRWHWAPREPAVRRVAGLSGWTFAMVAANQAALFAVLLLADSRPGGVSAYTYAYTFFQVPFGVVAVSITGARQPGWASDWAAGRVRELRVAVTGGLRLLVLLMVPIAAVLAALADPIVRLLLGHGATSAAGAAMTGQVLAALALGLPGFSAYLYFIRVFQAIQDLRSAFALYLLNNGLTVLLALLLYRPAGVQGVAAAGSVGYTVAAIAAAVVLRRRIGPVHEEPPVLRALTRALATSLPAALLAWLTVRSMAPVVGLRAVLPLLVGLTVVASALPLSLSLAALAPGGQLLRSRRSTRPPRKGSR</sequence>
<dbReference type="GO" id="GO:0005886">
    <property type="term" value="C:plasma membrane"/>
    <property type="evidence" value="ECO:0007669"/>
    <property type="project" value="UniProtKB-SubCell"/>
</dbReference>
<organism evidence="9 10">
    <name type="scientific">Kitasatospora kifunensis</name>
    <name type="common">Streptomyces kifunensis</name>
    <dbReference type="NCBI Taxonomy" id="58351"/>
    <lineage>
        <taxon>Bacteria</taxon>
        <taxon>Bacillati</taxon>
        <taxon>Actinomycetota</taxon>
        <taxon>Actinomycetes</taxon>
        <taxon>Kitasatosporales</taxon>
        <taxon>Streptomycetaceae</taxon>
        <taxon>Kitasatospora</taxon>
    </lineage>
</organism>
<keyword evidence="7 8" id="KW-0472">Membrane</keyword>
<keyword evidence="2" id="KW-1003">Cell membrane</keyword>
<evidence type="ECO:0000256" key="5">
    <source>
        <dbReference type="ARBA" id="ARBA00022984"/>
    </source>
</evidence>
<feature type="transmembrane region" description="Helical" evidence="8">
    <location>
        <begin position="374"/>
        <end position="396"/>
    </location>
</feature>
<dbReference type="AlphaFoldDB" id="A0A7W7VXZ4"/>
<reference evidence="9 10" key="1">
    <citation type="submission" date="2020-08" db="EMBL/GenBank/DDBJ databases">
        <title>Sequencing the genomes of 1000 actinobacteria strains.</title>
        <authorList>
            <person name="Klenk H.-P."/>
        </authorList>
    </citation>
    <scope>NUCLEOTIDE SEQUENCE [LARGE SCALE GENOMIC DNA]</scope>
    <source>
        <strain evidence="9 10">DSM 41654</strain>
    </source>
</reference>
<feature type="transmembrane region" description="Helical" evidence="8">
    <location>
        <begin position="501"/>
        <end position="525"/>
    </location>
</feature>
<feature type="transmembrane region" description="Helical" evidence="8">
    <location>
        <begin position="466"/>
        <end position="489"/>
    </location>
</feature>
<dbReference type="GO" id="GO:0009252">
    <property type="term" value="P:peptidoglycan biosynthetic process"/>
    <property type="evidence" value="ECO:0007669"/>
    <property type="project" value="UniProtKB-KW"/>
</dbReference>
<keyword evidence="5" id="KW-0573">Peptidoglycan synthesis</keyword>
<feature type="transmembrane region" description="Helical" evidence="8">
    <location>
        <begin position="408"/>
        <end position="427"/>
    </location>
</feature>
<dbReference type="InterPro" id="IPR004268">
    <property type="entry name" value="MurJ"/>
</dbReference>
<feature type="transmembrane region" description="Helical" evidence="8">
    <location>
        <begin position="213"/>
        <end position="234"/>
    </location>
</feature>
<evidence type="ECO:0000256" key="2">
    <source>
        <dbReference type="ARBA" id="ARBA00022475"/>
    </source>
</evidence>
<feature type="transmembrane region" description="Helical" evidence="8">
    <location>
        <begin position="93"/>
        <end position="119"/>
    </location>
</feature>
<dbReference type="EMBL" id="JACHJV010000001">
    <property type="protein sequence ID" value="MBB4927177.1"/>
    <property type="molecule type" value="Genomic_DNA"/>
</dbReference>
<keyword evidence="10" id="KW-1185">Reference proteome</keyword>
<dbReference type="PANTHER" id="PTHR47019:SF1">
    <property type="entry name" value="LIPID II FLIPPASE MURJ"/>
    <property type="match status" value="1"/>
</dbReference>
<dbReference type="Pfam" id="PF03023">
    <property type="entry name" value="MurJ"/>
    <property type="match status" value="1"/>
</dbReference>
<dbReference type="GO" id="GO:0034204">
    <property type="term" value="P:lipid translocation"/>
    <property type="evidence" value="ECO:0007669"/>
    <property type="project" value="TreeGrafter"/>
</dbReference>
<dbReference type="NCBIfam" id="TIGR01695">
    <property type="entry name" value="murJ_mviN"/>
    <property type="match status" value="1"/>
</dbReference>
<proteinExistence type="predicted"/>
<dbReference type="PRINTS" id="PR01806">
    <property type="entry name" value="VIRFACTRMVIN"/>
</dbReference>
<dbReference type="GO" id="GO:0015648">
    <property type="term" value="F:lipid-linked peptidoglycan transporter activity"/>
    <property type="evidence" value="ECO:0007669"/>
    <property type="project" value="TreeGrafter"/>
</dbReference>
<evidence type="ECO:0000256" key="1">
    <source>
        <dbReference type="ARBA" id="ARBA00004651"/>
    </source>
</evidence>
<feature type="transmembrane region" description="Helical" evidence="8">
    <location>
        <begin position="292"/>
        <end position="311"/>
    </location>
</feature>
<feature type="transmembrane region" description="Helical" evidence="8">
    <location>
        <begin position="332"/>
        <end position="354"/>
    </location>
</feature>
<evidence type="ECO:0000256" key="6">
    <source>
        <dbReference type="ARBA" id="ARBA00022989"/>
    </source>
</evidence>
<keyword evidence="4" id="KW-0133">Cell shape</keyword>
<comment type="caution">
    <text evidence="9">The sequence shown here is derived from an EMBL/GenBank/DDBJ whole genome shotgun (WGS) entry which is preliminary data.</text>
</comment>
<evidence type="ECO:0000313" key="10">
    <source>
        <dbReference type="Proteomes" id="UP000540506"/>
    </source>
</evidence>
<comment type="subcellular location">
    <subcellularLocation>
        <location evidence="1">Cell membrane</location>
        <topology evidence="1">Multi-pass membrane protein</topology>
    </subcellularLocation>
</comment>
<keyword evidence="3 8" id="KW-0812">Transmembrane</keyword>
<dbReference type="RefSeq" id="WP_184941201.1">
    <property type="nucleotide sequence ID" value="NZ_JACHJV010000001.1"/>
</dbReference>
<evidence type="ECO:0000313" key="9">
    <source>
        <dbReference type="EMBL" id="MBB4927177.1"/>
    </source>
</evidence>
<dbReference type="PANTHER" id="PTHR47019">
    <property type="entry name" value="LIPID II FLIPPASE MURJ"/>
    <property type="match status" value="1"/>
</dbReference>
<feature type="transmembrane region" description="Helical" evidence="8">
    <location>
        <begin position="255"/>
        <end position="280"/>
    </location>
</feature>
<dbReference type="Proteomes" id="UP000540506">
    <property type="component" value="Unassembled WGS sequence"/>
</dbReference>
<feature type="transmembrane region" description="Helical" evidence="8">
    <location>
        <begin position="139"/>
        <end position="165"/>
    </location>
</feature>
<dbReference type="GO" id="GO:0008360">
    <property type="term" value="P:regulation of cell shape"/>
    <property type="evidence" value="ECO:0007669"/>
    <property type="project" value="UniProtKB-KW"/>
</dbReference>
<evidence type="ECO:0000256" key="7">
    <source>
        <dbReference type="ARBA" id="ARBA00023136"/>
    </source>
</evidence>
<protein>
    <submittedName>
        <fullName evidence="9">Putative peptidoglycan lipid II flippase</fullName>
    </submittedName>
</protein>
<feature type="transmembrane region" description="Helical" evidence="8">
    <location>
        <begin position="172"/>
        <end position="193"/>
    </location>
</feature>
<name>A0A7W7VXZ4_KITKI</name>
<accession>A0A7W7VXZ4</accession>
<keyword evidence="6 8" id="KW-1133">Transmembrane helix</keyword>
<feature type="transmembrane region" description="Helical" evidence="8">
    <location>
        <begin position="433"/>
        <end position="454"/>
    </location>
</feature>
<evidence type="ECO:0000256" key="8">
    <source>
        <dbReference type="SAM" id="Phobius"/>
    </source>
</evidence>
<dbReference type="InterPro" id="IPR051050">
    <property type="entry name" value="Lipid_II_flippase_MurJ/MviN"/>
</dbReference>
<evidence type="ECO:0000256" key="4">
    <source>
        <dbReference type="ARBA" id="ARBA00022960"/>
    </source>
</evidence>
<feature type="transmembrane region" description="Helical" evidence="8">
    <location>
        <begin position="61"/>
        <end position="81"/>
    </location>
</feature>
<gene>
    <name evidence="9" type="ORF">FHR34_006170</name>
</gene>